<evidence type="ECO:0000259" key="3">
    <source>
        <dbReference type="Pfam" id="PF13439"/>
    </source>
</evidence>
<dbReference type="RefSeq" id="WP_129131390.1">
    <property type="nucleotide sequence ID" value="NZ_SDHW01000003.1"/>
</dbReference>
<dbReference type="Gene3D" id="3.90.550.10">
    <property type="entry name" value="Spore Coat Polysaccharide Biosynthesis Protein SpsA, Chain A"/>
    <property type="match status" value="1"/>
</dbReference>
<feature type="domain" description="Glycosyl transferase family 1" evidence="1">
    <location>
        <begin position="207"/>
        <end position="374"/>
    </location>
</feature>
<feature type="domain" description="Glycosyltransferase subfamily 4-like N-terminal" evidence="3">
    <location>
        <begin position="16"/>
        <end position="196"/>
    </location>
</feature>
<dbReference type="GO" id="GO:0016757">
    <property type="term" value="F:glycosyltransferase activity"/>
    <property type="evidence" value="ECO:0007669"/>
    <property type="project" value="InterPro"/>
</dbReference>
<dbReference type="PANTHER" id="PTHR43685">
    <property type="entry name" value="GLYCOSYLTRANSFERASE"/>
    <property type="match status" value="1"/>
</dbReference>
<dbReference type="Pfam" id="PF13439">
    <property type="entry name" value="Glyco_transf_4"/>
    <property type="match status" value="1"/>
</dbReference>
<dbReference type="InterPro" id="IPR028098">
    <property type="entry name" value="Glyco_trans_4-like_N"/>
</dbReference>
<accession>A0A4Q1CI33</accession>
<proteinExistence type="predicted"/>
<reference evidence="4 5" key="1">
    <citation type="submission" date="2019-01" db="EMBL/GenBank/DDBJ databases">
        <title>Lacibacter sp. strain TTM-7.</title>
        <authorList>
            <person name="Chen W.-M."/>
        </authorList>
    </citation>
    <scope>NUCLEOTIDE SEQUENCE [LARGE SCALE GENOMIC DNA]</scope>
    <source>
        <strain evidence="4 5">TTM-7</strain>
    </source>
</reference>
<feature type="domain" description="Glycosyltransferase 2-like" evidence="2">
    <location>
        <begin position="429"/>
        <end position="556"/>
    </location>
</feature>
<dbReference type="InterPro" id="IPR050834">
    <property type="entry name" value="Glycosyltransf_2"/>
</dbReference>
<dbReference type="InterPro" id="IPR029044">
    <property type="entry name" value="Nucleotide-diphossugar_trans"/>
</dbReference>
<dbReference type="Pfam" id="PF00534">
    <property type="entry name" value="Glycos_transf_1"/>
    <property type="match status" value="1"/>
</dbReference>
<dbReference type="Proteomes" id="UP000290204">
    <property type="component" value="Unassembled WGS sequence"/>
</dbReference>
<dbReference type="Pfam" id="PF00535">
    <property type="entry name" value="Glycos_transf_2"/>
    <property type="match status" value="1"/>
</dbReference>
<dbReference type="CDD" id="cd03801">
    <property type="entry name" value="GT4_PimA-like"/>
    <property type="match status" value="1"/>
</dbReference>
<dbReference type="OrthoDB" id="6638511at2"/>
<dbReference type="PANTHER" id="PTHR43685:SF2">
    <property type="entry name" value="GLYCOSYLTRANSFERASE 2-LIKE DOMAIN-CONTAINING PROTEIN"/>
    <property type="match status" value="1"/>
</dbReference>
<dbReference type="CDD" id="cd00761">
    <property type="entry name" value="Glyco_tranf_GTA_type"/>
    <property type="match status" value="1"/>
</dbReference>
<evidence type="ECO:0000313" key="4">
    <source>
        <dbReference type="EMBL" id="RXK60016.1"/>
    </source>
</evidence>
<dbReference type="EMBL" id="SDHW01000003">
    <property type="protein sequence ID" value="RXK60016.1"/>
    <property type="molecule type" value="Genomic_DNA"/>
</dbReference>
<sequence>MKYWLLTTEYPPFFGGGISTYCYHTAKMLEQHKHSVSVFVHDVAVQSTTIVNDGMIRIIRFNATATKSTAFLGHVTNISYEFANLIKEFIKSEGEPDIIEAQEYLGIAYYLLQFKYLGYKWCKDVPVLVTMHSPSFLYMEYNHVSEYRYPNYWICEMERFCLQAADHIVSPSRFMVDELSKRFTLNHQNISVIPNPYSFRELQSTIDGGNEIIFFGKLTVQKGILQLLNYFKQLWDEGFQRSLTLIGGQDIVYHPEGLSMGAIVRKKYKSYLSAGLLKLEDRIEPSAIEKRLEKAEVIIVPSNNDNLPYVTAEMMSLGKIVLVSEQGGHREVVENEISGFIFDHEKSGSFRQQLITILELDKQKKQEISSRAQKRISEYFGYQKIYESKKQVIDLVVLQKSSKTKFPYIRFNQAVSKNGTSSKGNKNISVVVPYYNMGRYLDQTIRSVKNSSCEVNEIIIVNDGSTEEESIKKLDAYRAVAGIVVIDTVNKGVGAARNTGIKAASGEYVAVLDADDIVEPEYYAIATKVLSTYENVHFVGCWTRYFEGSNKIWPTFSPEPPLILYHNLINSSAIIFKKESIIAAGLYDTKMTFTGLEDYASVISMLAVGYGGIVIPEPLFRYRVRENSMIRDVTKDKKNILVQYISNTFSSLFSSYSHELVNLYNTNGAGIQYDNPTLDYYLSDKIPFLGKHSQKVIKLIKRNRCTKKIAYKLYRFLKK</sequence>
<evidence type="ECO:0000313" key="5">
    <source>
        <dbReference type="Proteomes" id="UP000290204"/>
    </source>
</evidence>
<name>A0A4Q1CI33_9BACT</name>
<dbReference type="GO" id="GO:0044010">
    <property type="term" value="P:single-species biofilm formation"/>
    <property type="evidence" value="ECO:0007669"/>
    <property type="project" value="TreeGrafter"/>
</dbReference>
<dbReference type="AlphaFoldDB" id="A0A4Q1CI33"/>
<comment type="caution">
    <text evidence="4">The sequence shown here is derived from an EMBL/GenBank/DDBJ whole genome shotgun (WGS) entry which is preliminary data.</text>
</comment>
<dbReference type="SUPFAM" id="SSF53756">
    <property type="entry name" value="UDP-Glycosyltransferase/glycogen phosphorylase"/>
    <property type="match status" value="1"/>
</dbReference>
<dbReference type="InterPro" id="IPR001296">
    <property type="entry name" value="Glyco_trans_1"/>
</dbReference>
<keyword evidence="4" id="KW-0808">Transferase</keyword>
<dbReference type="InterPro" id="IPR001173">
    <property type="entry name" value="Glyco_trans_2-like"/>
</dbReference>
<organism evidence="4 5">
    <name type="scientific">Lacibacter luteus</name>
    <dbReference type="NCBI Taxonomy" id="2508719"/>
    <lineage>
        <taxon>Bacteria</taxon>
        <taxon>Pseudomonadati</taxon>
        <taxon>Bacteroidota</taxon>
        <taxon>Chitinophagia</taxon>
        <taxon>Chitinophagales</taxon>
        <taxon>Chitinophagaceae</taxon>
        <taxon>Lacibacter</taxon>
    </lineage>
</organism>
<dbReference type="SUPFAM" id="SSF53448">
    <property type="entry name" value="Nucleotide-diphospho-sugar transferases"/>
    <property type="match status" value="1"/>
</dbReference>
<protein>
    <submittedName>
        <fullName evidence="4">Glycosyltransferase</fullName>
    </submittedName>
</protein>
<dbReference type="Gene3D" id="3.40.50.2000">
    <property type="entry name" value="Glycogen Phosphorylase B"/>
    <property type="match status" value="2"/>
</dbReference>
<evidence type="ECO:0000259" key="2">
    <source>
        <dbReference type="Pfam" id="PF00535"/>
    </source>
</evidence>
<keyword evidence="5" id="KW-1185">Reference proteome</keyword>
<evidence type="ECO:0000259" key="1">
    <source>
        <dbReference type="Pfam" id="PF00534"/>
    </source>
</evidence>
<gene>
    <name evidence="4" type="ORF">ESA94_13290</name>
</gene>